<evidence type="ECO:0000313" key="4">
    <source>
        <dbReference type="Proteomes" id="UP000183471"/>
    </source>
</evidence>
<feature type="domain" description="Transposase InsH N-terminal" evidence="2">
    <location>
        <begin position="16"/>
        <end position="108"/>
    </location>
</feature>
<evidence type="ECO:0000256" key="1">
    <source>
        <dbReference type="SAM" id="MobiDB-lite"/>
    </source>
</evidence>
<dbReference type="PANTHER" id="PTHR35604">
    <property type="entry name" value="TRANSPOSASE INSH FOR INSERTION SEQUENCE ELEMENT IS5A-RELATED"/>
    <property type="match status" value="1"/>
</dbReference>
<evidence type="ECO:0000259" key="2">
    <source>
        <dbReference type="Pfam" id="PF05598"/>
    </source>
</evidence>
<evidence type="ECO:0000313" key="3">
    <source>
        <dbReference type="EMBL" id="SDQ45275.1"/>
    </source>
</evidence>
<dbReference type="PANTHER" id="PTHR35604:SF2">
    <property type="entry name" value="TRANSPOSASE INSH FOR INSERTION SEQUENCE ELEMENT IS5A-RELATED"/>
    <property type="match status" value="1"/>
</dbReference>
<dbReference type="InterPro" id="IPR008490">
    <property type="entry name" value="Transposase_InsH_N"/>
</dbReference>
<accession>A0ABY0T8R8</accession>
<gene>
    <name evidence="3" type="ORF">SAMN05216402_0905</name>
</gene>
<dbReference type="Proteomes" id="UP000183471">
    <property type="component" value="Unassembled WGS sequence"/>
</dbReference>
<feature type="compositionally biased region" description="Polar residues" evidence="1">
    <location>
        <begin position="175"/>
        <end position="193"/>
    </location>
</feature>
<feature type="region of interest" description="Disordered" evidence="1">
    <location>
        <begin position="166"/>
        <end position="198"/>
    </location>
</feature>
<dbReference type="Pfam" id="PF05598">
    <property type="entry name" value="DUF772"/>
    <property type="match status" value="1"/>
</dbReference>
<keyword evidence="4" id="KW-1185">Reference proteome</keyword>
<reference evidence="3 4" key="1">
    <citation type="submission" date="2016-10" db="EMBL/GenBank/DDBJ databases">
        <authorList>
            <person name="Varghese N."/>
            <person name="Submissions S."/>
        </authorList>
    </citation>
    <scope>NUCLEOTIDE SEQUENCE [LARGE SCALE GENOMIC DNA]</scope>
    <source>
        <strain evidence="3 4">Nl1</strain>
    </source>
</reference>
<name>A0ABY0T8R8_9PROT</name>
<comment type="caution">
    <text evidence="3">The sequence shown here is derived from an EMBL/GenBank/DDBJ whole genome shotgun (WGS) entry which is preliminary data.</text>
</comment>
<dbReference type="EMBL" id="FNKY01000001">
    <property type="protein sequence ID" value="SDQ45275.1"/>
    <property type="molecule type" value="Genomic_DNA"/>
</dbReference>
<proteinExistence type="predicted"/>
<sequence length="213" mass="23340">MQTSFGSMKMEACAGADSVLMKAHALIDWEGLRDRFAGLNKCDASRMGGQEVIDPLVMFKAVLLGQWHNLSDSELGEALRVRIDFMHFCGMDFSDNAPDEATLRRFRNHLIESGRLAGLLAGVNSALQTHGFSVECAQGAIIDVTLVWTAARPRRDETIELDATGAPKFHEDGTPCSTAMTSPKQANYTGTRSTDPDATWVRKGKKNPFGYNL</sequence>
<protein>
    <submittedName>
        <fullName evidence="3">Transposase, IS5 family</fullName>
    </submittedName>
</protein>
<organism evidence="3 4">
    <name type="scientific">Nitrosospira multiformis</name>
    <dbReference type="NCBI Taxonomy" id="1231"/>
    <lineage>
        <taxon>Bacteria</taxon>
        <taxon>Pseudomonadati</taxon>
        <taxon>Pseudomonadota</taxon>
        <taxon>Betaproteobacteria</taxon>
        <taxon>Nitrosomonadales</taxon>
        <taxon>Nitrosomonadaceae</taxon>
        <taxon>Nitrosospira</taxon>
    </lineage>
</organism>
<dbReference type="RefSeq" id="WP_074631017.1">
    <property type="nucleotide sequence ID" value="NZ_FNKY01000001.1"/>
</dbReference>